<feature type="domain" description="Glucose-methanol-choline oxidoreductase N-terminal" evidence="4">
    <location>
        <begin position="291"/>
        <end position="305"/>
    </location>
</feature>
<dbReference type="AlphaFoldDB" id="A0AAN6QVS1"/>
<dbReference type="PANTHER" id="PTHR11552:SF152">
    <property type="entry name" value="OXIDASE (CODA), PUTATIVE (AFU_ORTHOLOGUE AFUA_8G04090)-RELATED"/>
    <property type="match status" value="1"/>
</dbReference>
<feature type="region of interest" description="Disordered" evidence="3">
    <location>
        <begin position="1"/>
        <end position="31"/>
    </location>
</feature>
<dbReference type="GO" id="GO:0050660">
    <property type="term" value="F:flavin adenine dinucleotide binding"/>
    <property type="evidence" value="ECO:0007669"/>
    <property type="project" value="InterPro"/>
</dbReference>
<keyword evidence="2" id="KW-0285">Flavoprotein</keyword>
<dbReference type="Pfam" id="PF00732">
    <property type="entry name" value="GMC_oxred_N"/>
    <property type="match status" value="1"/>
</dbReference>
<evidence type="ECO:0000256" key="1">
    <source>
        <dbReference type="ARBA" id="ARBA00010790"/>
    </source>
</evidence>
<comment type="caution">
    <text evidence="5">The sequence shown here is derived from an EMBL/GenBank/DDBJ whole genome shotgun (WGS) entry which is preliminary data.</text>
</comment>
<evidence type="ECO:0000256" key="2">
    <source>
        <dbReference type="PIRSR" id="PIRSR000137-2"/>
    </source>
</evidence>
<dbReference type="PROSITE" id="PS00624">
    <property type="entry name" value="GMC_OXRED_2"/>
    <property type="match status" value="1"/>
</dbReference>
<evidence type="ECO:0000259" key="4">
    <source>
        <dbReference type="PROSITE" id="PS00624"/>
    </source>
</evidence>
<dbReference type="Pfam" id="PF05199">
    <property type="entry name" value="GMC_oxred_C"/>
    <property type="match status" value="1"/>
</dbReference>
<comment type="similarity">
    <text evidence="1">Belongs to the GMC oxidoreductase family.</text>
</comment>
<protein>
    <recommendedName>
        <fullName evidence="4">Glucose-methanol-choline oxidoreductase N-terminal domain-containing protein</fullName>
    </recommendedName>
</protein>
<accession>A0AAN6QVS1</accession>
<gene>
    <name evidence="5" type="ORF">LTR91_007994</name>
</gene>
<dbReference type="SUPFAM" id="SSF54373">
    <property type="entry name" value="FAD-linked reductases, C-terminal domain"/>
    <property type="match status" value="1"/>
</dbReference>
<organism evidence="5 6">
    <name type="scientific">Friedmanniomyces endolithicus</name>
    <dbReference type="NCBI Taxonomy" id="329885"/>
    <lineage>
        <taxon>Eukaryota</taxon>
        <taxon>Fungi</taxon>
        <taxon>Dikarya</taxon>
        <taxon>Ascomycota</taxon>
        <taxon>Pezizomycotina</taxon>
        <taxon>Dothideomycetes</taxon>
        <taxon>Dothideomycetidae</taxon>
        <taxon>Mycosphaerellales</taxon>
        <taxon>Teratosphaeriaceae</taxon>
        <taxon>Friedmanniomyces</taxon>
    </lineage>
</organism>
<sequence>MVDSIPNTPAQSTLTPQPTMATKLPTSGTTTHLPASDINTYDFLIVGGGTAGCVIASRLSDYLPHKRVLLIEAGPSDFMDDRVLQLKDWLKLLGGELDYDYPTTEQPMGNSHIRHSRAKVLGGCSSHNTLISFRPFEYDCQRWVKQGCKGWDFKTFTRVLDNLRNTVQPVHDRHRNQLCIDWVKSCSKALDIPVIEDYNKEIKETGALKQGVGFFSVSYDPDKGTRSSASVAYIHPILNGEEKRPNLTILTNAWVSKINVSGSKVTGVNITLQDGTKHTLRSNCETILCAGAVDTPRLMLLSGLGPAQQLANLNIPLVHDLPGVGENLLDHPESIILWELNKPVPLNQTTMDSDAGIFLRREAPNAAGKDGAIADVMMHCYQIPFVYNTARLGYDTPKDAFCMTPNIPRPRSKGRIYLTSSDPNVKPALDFQYFTDPEGYDAATLVAGFRAAREIAKQAPFSTWLKREIAPGPEIQSDEALSEYGRRVAHTVYHPAGTTKMGDVRRDPMVVVDPELRVRGLKGVRIADAGVFPEMPTINPMLTVLGIGERAAEMIAQTWGWEGMGRPKL</sequence>
<dbReference type="EMBL" id="JAUJLE010000059">
    <property type="protein sequence ID" value="KAK0993639.1"/>
    <property type="molecule type" value="Genomic_DNA"/>
</dbReference>
<evidence type="ECO:0000313" key="5">
    <source>
        <dbReference type="EMBL" id="KAK0993639.1"/>
    </source>
</evidence>
<proteinExistence type="inferred from homology"/>
<dbReference type="Gene3D" id="3.30.410.40">
    <property type="match status" value="1"/>
</dbReference>
<reference evidence="5" key="1">
    <citation type="submission" date="2023-06" db="EMBL/GenBank/DDBJ databases">
        <title>Black Yeasts Isolated from many extreme environments.</title>
        <authorList>
            <person name="Coleine C."/>
            <person name="Stajich J.E."/>
            <person name="Selbmann L."/>
        </authorList>
    </citation>
    <scope>NUCLEOTIDE SEQUENCE</scope>
    <source>
        <strain evidence="5">CCFEE 5200</strain>
    </source>
</reference>
<dbReference type="Gene3D" id="3.50.50.60">
    <property type="entry name" value="FAD/NAD(P)-binding domain"/>
    <property type="match status" value="1"/>
</dbReference>
<comment type="cofactor">
    <cofactor evidence="2">
        <name>FAD</name>
        <dbReference type="ChEBI" id="CHEBI:57692"/>
    </cofactor>
</comment>
<feature type="binding site" evidence="2">
    <location>
        <position position="120"/>
    </location>
    <ligand>
        <name>FAD</name>
        <dbReference type="ChEBI" id="CHEBI:57692"/>
    </ligand>
</feature>
<dbReference type="InterPro" id="IPR036188">
    <property type="entry name" value="FAD/NAD-bd_sf"/>
</dbReference>
<name>A0AAN6QVS1_9PEZI</name>
<feature type="binding site" evidence="2">
    <location>
        <position position="255"/>
    </location>
    <ligand>
        <name>FAD</name>
        <dbReference type="ChEBI" id="CHEBI:57692"/>
    </ligand>
</feature>
<dbReference type="InterPro" id="IPR012132">
    <property type="entry name" value="GMC_OxRdtase"/>
</dbReference>
<dbReference type="GO" id="GO:0016614">
    <property type="term" value="F:oxidoreductase activity, acting on CH-OH group of donors"/>
    <property type="evidence" value="ECO:0007669"/>
    <property type="project" value="InterPro"/>
</dbReference>
<dbReference type="InterPro" id="IPR007867">
    <property type="entry name" value="GMC_OxRtase_C"/>
</dbReference>
<keyword evidence="2" id="KW-0274">FAD</keyword>
<keyword evidence="6" id="KW-1185">Reference proteome</keyword>
<dbReference type="InterPro" id="IPR000172">
    <property type="entry name" value="GMC_OxRdtase_N"/>
</dbReference>
<evidence type="ECO:0000313" key="6">
    <source>
        <dbReference type="Proteomes" id="UP001175353"/>
    </source>
</evidence>
<dbReference type="PIRSF" id="PIRSF000137">
    <property type="entry name" value="Alcohol_oxidase"/>
    <property type="match status" value="1"/>
</dbReference>
<dbReference type="PANTHER" id="PTHR11552">
    <property type="entry name" value="GLUCOSE-METHANOL-CHOLINE GMC OXIDOREDUCTASE"/>
    <property type="match status" value="1"/>
</dbReference>
<evidence type="ECO:0000256" key="3">
    <source>
        <dbReference type="SAM" id="MobiDB-lite"/>
    </source>
</evidence>
<dbReference type="Proteomes" id="UP001175353">
    <property type="component" value="Unassembled WGS sequence"/>
</dbReference>
<dbReference type="SUPFAM" id="SSF51905">
    <property type="entry name" value="FAD/NAD(P)-binding domain"/>
    <property type="match status" value="1"/>
</dbReference>